<feature type="transmembrane region" description="Helical" evidence="13">
    <location>
        <begin position="120"/>
        <end position="144"/>
    </location>
</feature>
<reference evidence="15" key="2">
    <citation type="submission" date="2015-06" db="UniProtKB">
        <authorList>
            <consortium name="EnsemblMetazoa"/>
        </authorList>
    </citation>
    <scope>IDENTIFICATION</scope>
</reference>
<dbReference type="InterPro" id="IPR000909">
    <property type="entry name" value="PLipase_C_PInositol-sp_X_dom"/>
</dbReference>
<dbReference type="GO" id="GO:0005886">
    <property type="term" value="C:plasma membrane"/>
    <property type="evidence" value="ECO:0007669"/>
    <property type="project" value="UniProtKB-SubCell"/>
</dbReference>
<evidence type="ECO:0000256" key="5">
    <source>
        <dbReference type="ARBA" id="ARBA00022692"/>
    </source>
</evidence>
<evidence type="ECO:0000259" key="14">
    <source>
        <dbReference type="PROSITE" id="PS50262"/>
    </source>
</evidence>
<evidence type="ECO:0000256" key="2">
    <source>
        <dbReference type="ARBA" id="ARBA00004651"/>
    </source>
</evidence>
<reference evidence="16" key="1">
    <citation type="submission" date="2011-08" db="EMBL/GenBank/DDBJ databases">
        <authorList>
            <person name="Rombauts S."/>
        </authorList>
    </citation>
    <scope>NUCLEOTIDE SEQUENCE</scope>
    <source>
        <strain evidence="16">London</strain>
    </source>
</reference>
<keyword evidence="10" id="KW-1015">Disulfide bond</keyword>
<dbReference type="SUPFAM" id="SSF81321">
    <property type="entry name" value="Family A G protein-coupled receptor-like"/>
    <property type="match status" value="1"/>
</dbReference>
<evidence type="ECO:0000256" key="8">
    <source>
        <dbReference type="ARBA" id="ARBA00022989"/>
    </source>
</evidence>
<evidence type="ECO:0000256" key="10">
    <source>
        <dbReference type="ARBA" id="ARBA00023157"/>
    </source>
</evidence>
<dbReference type="GO" id="GO:0004930">
    <property type="term" value="F:G protein-coupled receptor activity"/>
    <property type="evidence" value="ECO:0007669"/>
    <property type="project" value="InterPro"/>
</dbReference>
<accession>T1KK76</accession>
<dbReference type="EnsemblMetazoa" id="tetur13g02680.1">
    <property type="protein sequence ID" value="tetur13g02680.1"/>
    <property type="gene ID" value="tetur13g02680"/>
</dbReference>
<dbReference type="InterPro" id="IPR017946">
    <property type="entry name" value="PLC-like_Pdiesterase_TIM-brl"/>
</dbReference>
<evidence type="ECO:0000256" key="3">
    <source>
        <dbReference type="ARBA" id="ARBA00010663"/>
    </source>
</evidence>
<evidence type="ECO:0000256" key="11">
    <source>
        <dbReference type="ARBA" id="ARBA00023170"/>
    </source>
</evidence>
<dbReference type="EMBL" id="CAEY01000175">
    <property type="status" value="NOT_ANNOTATED_CDS"/>
    <property type="molecule type" value="Genomic_DNA"/>
</dbReference>
<proteinExistence type="inferred from homology"/>
<evidence type="ECO:0000256" key="13">
    <source>
        <dbReference type="SAM" id="Phobius"/>
    </source>
</evidence>
<feature type="transmembrane region" description="Helical" evidence="13">
    <location>
        <begin position="41"/>
        <end position="64"/>
    </location>
</feature>
<evidence type="ECO:0000256" key="9">
    <source>
        <dbReference type="ARBA" id="ARBA00023136"/>
    </source>
</evidence>
<dbReference type="Gene3D" id="3.20.20.190">
    <property type="entry name" value="Phosphatidylinositol (PI) phosphodiesterase"/>
    <property type="match status" value="1"/>
</dbReference>
<evidence type="ECO:0000313" key="16">
    <source>
        <dbReference type="Proteomes" id="UP000015104"/>
    </source>
</evidence>
<evidence type="ECO:0000256" key="7">
    <source>
        <dbReference type="ARBA" id="ARBA00022842"/>
    </source>
</evidence>
<dbReference type="InterPro" id="IPR017452">
    <property type="entry name" value="GPCR_Rhodpsn_7TM"/>
</dbReference>
<sequence>MGGETPQAMIADNGSTLLASINTLNMTQDWQDLVSVNLLELSFYVFLFTIGGSANAYVVYNLAWGKRLTSTRHEKLLLNLAIADAIVTLVMTPTEIAWRITASWKAGNLMCKLFQFYRLFGIYLSSMVLICISIDRLLAVYSPFKYQTYDIFVKKLLIVAWLLSFIFALPQIFIFHVESPSEFPGFTQCVSFKSFQTETQLRMYNIFCLSIIYFVPLLCISLCYTFICVKIRRKMVRRFLTVFRNGDLTTVVNPEVQHSETIGFTSNQLQSAQNCHSPHPHSNANGCDLTTEGATLTRPSSSSAPVAPVTTPSRGSLRCIVLPVSSASRQRQKIGSKIVKDTVIIIAAFIVCWTPYATIHLWYQIDWSSAFQVDKSLQGVLFLFAISNSCLNQAKLIMIAIHHLLVKLMLLLSTIALIDPITGVYSDSSQVWLTVSSRVHKKNIFSSTYIQRELELNWNSIPITPTTWIGLFDHQPDSNSTLDPAKAIYSFTNLETSSGKHETNIQFPVFRFNQGPLTSGCLKYFVAWIEDGQVKQTNCIPSRPFWMAQHKQTIGSKPLSSLMLPGTHNSGSYSVGYETGLLNRLLNAYSLCQDEDVFNQLVYGNRYLDIRIMYDPKHGEDFWIAHDFYPIDKTVREVLLQIKQFMDSTSEEVVILDFHRFPLGFESKGQINMTRHNDLLNLVESIVGDHLTENTGASNYQKTLDSIVSTGRRLILGHAEYLRMSRPYLFPAVKQLWANTDSITQLSSYLNRTICSSSGPSAAMAELTPNAVKFLTYGGLRKLAQSVNYLVTKWFRDDWYNRCANIVATDYFLGNNIIEIAINSNTKLKLESRLTNCYSLDAKWTSKPLNHYKLE</sequence>
<comment type="catalytic activity">
    <reaction evidence="1">
        <text>an N-(acyl)-sphingosylphosphoethanolamine = an N-(acyl)-sphingosyl-1,3-cyclic phosphate + ethanolamine</text>
        <dbReference type="Rhea" id="RHEA:60648"/>
        <dbReference type="ChEBI" id="CHEBI:57603"/>
        <dbReference type="ChEBI" id="CHEBI:143891"/>
        <dbReference type="ChEBI" id="CHEBI:143892"/>
    </reaction>
</comment>
<evidence type="ECO:0000256" key="6">
    <source>
        <dbReference type="ARBA" id="ARBA00022723"/>
    </source>
</evidence>
<keyword evidence="4" id="KW-1003">Cell membrane</keyword>
<dbReference type="PRINTS" id="PR00237">
    <property type="entry name" value="GPCRRHODOPSN"/>
</dbReference>
<dbReference type="SUPFAM" id="SSF51695">
    <property type="entry name" value="PLC-like phosphodiesterases"/>
    <property type="match status" value="1"/>
</dbReference>
<dbReference type="PANTHER" id="PTHR24241">
    <property type="entry name" value="NEUROPEPTIDE RECEPTOR-RELATED G-PROTEIN COUPLED RECEPTOR"/>
    <property type="match status" value="1"/>
</dbReference>
<evidence type="ECO:0000313" key="15">
    <source>
        <dbReference type="EnsemblMetazoa" id="tetur13g02680.1"/>
    </source>
</evidence>
<comment type="similarity">
    <text evidence="3">Belongs to the G-protein coupled receptor 1 family.</text>
</comment>
<dbReference type="GO" id="GO:0008081">
    <property type="term" value="F:phosphoric diester hydrolase activity"/>
    <property type="evidence" value="ECO:0007669"/>
    <property type="project" value="InterPro"/>
</dbReference>
<organism evidence="15 16">
    <name type="scientific">Tetranychus urticae</name>
    <name type="common">Two-spotted spider mite</name>
    <dbReference type="NCBI Taxonomy" id="32264"/>
    <lineage>
        <taxon>Eukaryota</taxon>
        <taxon>Metazoa</taxon>
        <taxon>Ecdysozoa</taxon>
        <taxon>Arthropoda</taxon>
        <taxon>Chelicerata</taxon>
        <taxon>Arachnida</taxon>
        <taxon>Acari</taxon>
        <taxon>Acariformes</taxon>
        <taxon>Trombidiformes</taxon>
        <taxon>Prostigmata</taxon>
        <taxon>Eleutherengona</taxon>
        <taxon>Raphignathae</taxon>
        <taxon>Tetranychoidea</taxon>
        <taxon>Tetranychidae</taxon>
        <taxon>Tetranychus</taxon>
    </lineage>
</organism>
<feature type="transmembrane region" description="Helical" evidence="13">
    <location>
        <begin position="338"/>
        <end position="356"/>
    </location>
</feature>
<keyword evidence="7" id="KW-0460">Magnesium</keyword>
<comment type="subcellular location">
    <subcellularLocation>
        <location evidence="2">Cell membrane</location>
        <topology evidence="2">Multi-pass membrane protein</topology>
    </subcellularLocation>
</comment>
<dbReference type="PROSITE" id="PS50262">
    <property type="entry name" value="G_PROTEIN_RECEP_F1_2"/>
    <property type="match status" value="1"/>
</dbReference>
<name>T1KK76_TETUR</name>
<feature type="transmembrane region" description="Helical" evidence="13">
    <location>
        <begin position="203"/>
        <end position="229"/>
    </location>
</feature>
<evidence type="ECO:0000256" key="12">
    <source>
        <dbReference type="ARBA" id="ARBA00023239"/>
    </source>
</evidence>
<dbReference type="GO" id="GO:0046872">
    <property type="term" value="F:metal ion binding"/>
    <property type="evidence" value="ECO:0007669"/>
    <property type="project" value="UniProtKB-KW"/>
</dbReference>
<dbReference type="PANTHER" id="PTHR24241:SF59">
    <property type="entry name" value="ADIPOKINETIC HORMONE RECEPTOR, ISOFORM C"/>
    <property type="match status" value="1"/>
</dbReference>
<feature type="transmembrane region" description="Helical" evidence="13">
    <location>
        <begin position="156"/>
        <end position="177"/>
    </location>
</feature>
<dbReference type="Pfam" id="PF00001">
    <property type="entry name" value="7tm_1"/>
    <property type="match status" value="1"/>
</dbReference>
<dbReference type="Gene3D" id="1.20.1070.10">
    <property type="entry name" value="Rhodopsin 7-helix transmembrane proteins"/>
    <property type="match status" value="1"/>
</dbReference>
<keyword evidence="6" id="KW-0479">Metal-binding</keyword>
<keyword evidence="12" id="KW-0456">Lyase</keyword>
<dbReference type="InterPro" id="IPR000276">
    <property type="entry name" value="GPCR_Rhodpsn"/>
</dbReference>
<dbReference type="eggNOG" id="KOG3656">
    <property type="taxonomic scope" value="Eukaryota"/>
</dbReference>
<dbReference type="GO" id="GO:0032870">
    <property type="term" value="P:cellular response to hormone stimulus"/>
    <property type="evidence" value="ECO:0007669"/>
    <property type="project" value="TreeGrafter"/>
</dbReference>
<dbReference type="HOGENOM" id="CLU_009579_15_7_1"/>
<keyword evidence="8 13" id="KW-1133">Transmembrane helix</keyword>
<feature type="domain" description="G-protein coupled receptors family 1 profile" evidence="14">
    <location>
        <begin position="54"/>
        <end position="396"/>
    </location>
</feature>
<keyword evidence="11" id="KW-0675">Receptor</keyword>
<dbReference type="PROSITE" id="PS50007">
    <property type="entry name" value="PIPLC_X_DOMAIN"/>
    <property type="match status" value="1"/>
</dbReference>
<dbReference type="GO" id="GO:0042277">
    <property type="term" value="F:peptide binding"/>
    <property type="evidence" value="ECO:0007669"/>
    <property type="project" value="TreeGrafter"/>
</dbReference>
<dbReference type="AlphaFoldDB" id="T1KK76"/>
<evidence type="ECO:0000256" key="1">
    <source>
        <dbReference type="ARBA" id="ARBA00000110"/>
    </source>
</evidence>
<keyword evidence="5 13" id="KW-0812">Transmembrane</keyword>
<dbReference type="GO" id="GO:0016829">
    <property type="term" value="F:lyase activity"/>
    <property type="evidence" value="ECO:0007669"/>
    <property type="project" value="UniProtKB-KW"/>
</dbReference>
<protein>
    <recommendedName>
        <fullName evidence="14">G-protein coupled receptors family 1 profile domain-containing protein</fullName>
    </recommendedName>
</protein>
<keyword evidence="16" id="KW-1185">Reference proteome</keyword>
<keyword evidence="9 13" id="KW-0472">Membrane</keyword>
<dbReference type="Proteomes" id="UP000015104">
    <property type="component" value="Unassembled WGS sequence"/>
</dbReference>
<feature type="transmembrane region" description="Helical" evidence="13">
    <location>
        <begin position="76"/>
        <end position="100"/>
    </location>
</feature>
<dbReference type="GO" id="GO:0006629">
    <property type="term" value="P:lipid metabolic process"/>
    <property type="evidence" value="ECO:0007669"/>
    <property type="project" value="InterPro"/>
</dbReference>
<evidence type="ECO:0000256" key="4">
    <source>
        <dbReference type="ARBA" id="ARBA00022475"/>
    </source>
</evidence>
<dbReference type="SMART" id="SM00148">
    <property type="entry name" value="PLCXc"/>
    <property type="match status" value="1"/>
</dbReference>